<evidence type="ECO:0000313" key="2">
    <source>
        <dbReference type="EMBL" id="WPG98662.1"/>
    </source>
</evidence>
<dbReference type="AlphaFoldDB" id="A0AAQ3RA33"/>
<evidence type="ECO:0008006" key="4">
    <source>
        <dbReference type="Google" id="ProtNLM"/>
    </source>
</evidence>
<dbReference type="Proteomes" id="UP001303373">
    <property type="component" value="Chromosome 2"/>
</dbReference>
<dbReference type="InterPro" id="IPR001680">
    <property type="entry name" value="WD40_rpt"/>
</dbReference>
<dbReference type="Gene3D" id="2.130.10.10">
    <property type="entry name" value="YVTN repeat-like/Quinoprotein amine dehydrogenase"/>
    <property type="match status" value="2"/>
</dbReference>
<dbReference type="SUPFAM" id="SSF50978">
    <property type="entry name" value="WD40 repeat-like"/>
    <property type="match status" value="1"/>
</dbReference>
<evidence type="ECO:0000256" key="1">
    <source>
        <dbReference type="SAM" id="MobiDB-lite"/>
    </source>
</evidence>
<evidence type="ECO:0000313" key="3">
    <source>
        <dbReference type="Proteomes" id="UP001303373"/>
    </source>
</evidence>
<dbReference type="InterPro" id="IPR006594">
    <property type="entry name" value="LisH"/>
</dbReference>
<reference evidence="2 3" key="1">
    <citation type="submission" date="2023-11" db="EMBL/GenBank/DDBJ databases">
        <title>An acidophilic fungus is an integral part of prey digestion in a carnivorous sundew plant.</title>
        <authorList>
            <person name="Tsai I.J."/>
        </authorList>
    </citation>
    <scope>NUCLEOTIDE SEQUENCE [LARGE SCALE GENOMIC DNA]</scope>
    <source>
        <strain evidence="2">169a</strain>
    </source>
</reference>
<gene>
    <name evidence="2" type="ORF">R9X50_00145500</name>
</gene>
<dbReference type="PROSITE" id="PS50896">
    <property type="entry name" value="LISH"/>
    <property type="match status" value="1"/>
</dbReference>
<dbReference type="InterPro" id="IPR036322">
    <property type="entry name" value="WD40_repeat_dom_sf"/>
</dbReference>
<feature type="region of interest" description="Disordered" evidence="1">
    <location>
        <begin position="319"/>
        <end position="338"/>
    </location>
</feature>
<keyword evidence="3" id="KW-1185">Reference proteome</keyword>
<dbReference type="SMART" id="SM00320">
    <property type="entry name" value="WD40"/>
    <property type="match status" value="4"/>
</dbReference>
<protein>
    <recommendedName>
        <fullName evidence="4">LisH domain-containing protein</fullName>
    </recommendedName>
</protein>
<proteinExistence type="predicted"/>
<name>A0AAQ3RA33_9PEZI</name>
<sequence length="448" mass="49019">MPPKDSTALIVARFLKSNNYNESYDAFIAEAGLPSDAGTVAKGDLILETLLEEKKAFDLSSQFERLGMDEDEDRSWRQPAPSVAEPLQTLPSRSNILSIGAQKSTVFVTSADRQLHILDSNARFHATSLTGMQDSPILCCKVWHDHYLLTGSMSGQLILSDFSGHVFEKRRDHSKYIVQIATYYDDFIATAGWDNKISIYRPLPSVDGQPCLGDVVSTIVLPSKPEAMIFIQDEESRQPILLVSRTDSSFLYYYTVNSEPHLVGRQNLAPHSNAWVAFTPSAFALCPTDTSLLAVALSTVPHMKLAIIRLLVPPYHQTTTSGRDLQSPQGNDNLSSETQASQARAALAIADREEAAILVHCNTLAPQTAYSTPAVVWRPNGTGVWVNGDDGVVRGIESVTGKIVTTLHGHDVGSKVRCLWAGNIGKDGEEILLSGGFDQKLIAWKIPQ</sequence>
<accession>A0AAQ3RA33</accession>
<dbReference type="InterPro" id="IPR015943">
    <property type="entry name" value="WD40/YVTN_repeat-like_dom_sf"/>
</dbReference>
<dbReference type="EMBL" id="CP138581">
    <property type="protein sequence ID" value="WPG98662.1"/>
    <property type="molecule type" value="Genomic_DNA"/>
</dbReference>
<organism evidence="2 3">
    <name type="scientific">Acrodontium crateriforme</name>
    <dbReference type="NCBI Taxonomy" id="150365"/>
    <lineage>
        <taxon>Eukaryota</taxon>
        <taxon>Fungi</taxon>
        <taxon>Dikarya</taxon>
        <taxon>Ascomycota</taxon>
        <taxon>Pezizomycotina</taxon>
        <taxon>Dothideomycetes</taxon>
        <taxon>Dothideomycetidae</taxon>
        <taxon>Mycosphaerellales</taxon>
        <taxon>Teratosphaeriaceae</taxon>
        <taxon>Acrodontium</taxon>
    </lineage>
</organism>